<comment type="caution">
    <text evidence="1">The sequence shown here is derived from an EMBL/GenBank/DDBJ whole genome shotgun (WGS) entry which is preliminary data.</text>
</comment>
<dbReference type="Proteomes" id="UP001597438">
    <property type="component" value="Unassembled WGS sequence"/>
</dbReference>
<name>A0ABW5X1R3_9FLAO</name>
<reference evidence="2" key="1">
    <citation type="journal article" date="2019" name="Int. J. Syst. Evol. Microbiol.">
        <title>The Global Catalogue of Microorganisms (GCM) 10K type strain sequencing project: providing services to taxonomists for standard genome sequencing and annotation.</title>
        <authorList>
            <consortium name="The Broad Institute Genomics Platform"/>
            <consortium name="The Broad Institute Genome Sequencing Center for Infectious Disease"/>
            <person name="Wu L."/>
            <person name="Ma J."/>
        </authorList>
    </citation>
    <scope>NUCLEOTIDE SEQUENCE [LARGE SCALE GENOMIC DNA]</scope>
    <source>
        <strain evidence="2">KCTC 52925</strain>
    </source>
</reference>
<protein>
    <submittedName>
        <fullName evidence="1">DUF4837 family protein</fullName>
    </submittedName>
</protein>
<dbReference type="PROSITE" id="PS51257">
    <property type="entry name" value="PROKAR_LIPOPROTEIN"/>
    <property type="match status" value="1"/>
</dbReference>
<proteinExistence type="predicted"/>
<accession>A0ABW5X1R3</accession>
<evidence type="ECO:0000313" key="1">
    <source>
        <dbReference type="EMBL" id="MFD2832043.1"/>
    </source>
</evidence>
<keyword evidence="2" id="KW-1185">Reference proteome</keyword>
<evidence type="ECO:0000313" key="2">
    <source>
        <dbReference type="Proteomes" id="UP001597438"/>
    </source>
</evidence>
<sequence>MKRSLIFLASLIILFSCKNDKNSDTASRDDRILSDSSGNINQLTVVITNDLWEGAVGEAIRTNFASPVDGLPQEEPLYSLSQIPPQTFNGFVQNTRIFLKVEENNQKGMQVMTDEFSRPQTGIVIMGATEQEMVEVINENSDSIIKVIRKTELKEKQRRIGKSLVKDKTLSKKFNLSLKFPSAYRFAKEEKSFVWIRKEIPKGSMEILVYEVPISQIENDSSVIGNIIKMRDSIGEAEVPGRLDNSYLITEKAYAPYLYETKIDGHFAYETRGTWEVENDFMAGPFVNYAVKDTANNRFLILEGFVFLPSRAKRDNIFELDAILQSARLE</sequence>
<dbReference type="InterPro" id="IPR032286">
    <property type="entry name" value="DUF4837"/>
</dbReference>
<dbReference type="Pfam" id="PF16125">
    <property type="entry name" value="DUF4837"/>
    <property type="match status" value="1"/>
</dbReference>
<dbReference type="EMBL" id="JBHUOJ010000004">
    <property type="protein sequence ID" value="MFD2832043.1"/>
    <property type="molecule type" value="Genomic_DNA"/>
</dbReference>
<gene>
    <name evidence="1" type="ORF">ACFSYS_02000</name>
</gene>
<organism evidence="1 2">
    <name type="scientific">Christiangramia antarctica</name>
    <dbReference type="NCBI Taxonomy" id="2058158"/>
    <lineage>
        <taxon>Bacteria</taxon>
        <taxon>Pseudomonadati</taxon>
        <taxon>Bacteroidota</taxon>
        <taxon>Flavobacteriia</taxon>
        <taxon>Flavobacteriales</taxon>
        <taxon>Flavobacteriaceae</taxon>
        <taxon>Christiangramia</taxon>
    </lineage>
</organism>
<dbReference type="RefSeq" id="WP_251739544.1">
    <property type="nucleotide sequence ID" value="NZ_JBHUOJ010000004.1"/>
</dbReference>